<evidence type="ECO:0000313" key="1">
    <source>
        <dbReference type="EMBL" id="KAB1225964.1"/>
    </source>
</evidence>
<comment type="caution">
    <text evidence="1">The sequence shown here is derived from an EMBL/GenBank/DDBJ whole genome shotgun (WGS) entry which is preliminary data.</text>
</comment>
<evidence type="ECO:0000313" key="2">
    <source>
        <dbReference type="Proteomes" id="UP000516437"/>
    </source>
</evidence>
<dbReference type="AlphaFoldDB" id="A0A6A1WLE1"/>
<name>A0A6A1WLE1_9ROSI</name>
<accession>A0A6A1WLE1</accession>
<organism evidence="1 2">
    <name type="scientific">Morella rubra</name>
    <name type="common">Chinese bayberry</name>
    <dbReference type="NCBI Taxonomy" id="262757"/>
    <lineage>
        <taxon>Eukaryota</taxon>
        <taxon>Viridiplantae</taxon>
        <taxon>Streptophyta</taxon>
        <taxon>Embryophyta</taxon>
        <taxon>Tracheophyta</taxon>
        <taxon>Spermatophyta</taxon>
        <taxon>Magnoliopsida</taxon>
        <taxon>eudicotyledons</taxon>
        <taxon>Gunneridae</taxon>
        <taxon>Pentapetalae</taxon>
        <taxon>rosids</taxon>
        <taxon>fabids</taxon>
        <taxon>Fagales</taxon>
        <taxon>Myricaceae</taxon>
        <taxon>Morella</taxon>
    </lineage>
</organism>
<dbReference type="EMBL" id="RXIC02000019">
    <property type="protein sequence ID" value="KAB1225964.1"/>
    <property type="molecule type" value="Genomic_DNA"/>
</dbReference>
<reference evidence="1 2" key="1">
    <citation type="journal article" date="2019" name="Plant Biotechnol. J.">
        <title>The red bayberry genome and genetic basis of sex determination.</title>
        <authorList>
            <person name="Jia H.M."/>
            <person name="Jia H.J."/>
            <person name="Cai Q.L."/>
            <person name="Wang Y."/>
            <person name="Zhao H.B."/>
            <person name="Yang W.F."/>
            <person name="Wang G.Y."/>
            <person name="Li Y.H."/>
            <person name="Zhan D.L."/>
            <person name="Shen Y.T."/>
            <person name="Niu Q.F."/>
            <person name="Chang L."/>
            <person name="Qiu J."/>
            <person name="Zhao L."/>
            <person name="Xie H.B."/>
            <person name="Fu W.Y."/>
            <person name="Jin J."/>
            <person name="Li X.W."/>
            <person name="Jiao Y."/>
            <person name="Zhou C.C."/>
            <person name="Tu T."/>
            <person name="Chai C.Y."/>
            <person name="Gao J.L."/>
            <person name="Fan L.J."/>
            <person name="van de Weg E."/>
            <person name="Wang J.Y."/>
            <person name="Gao Z.S."/>
        </authorList>
    </citation>
    <scope>NUCLEOTIDE SEQUENCE [LARGE SCALE GENOMIC DNA]</scope>
    <source>
        <tissue evidence="1">Leaves</tissue>
    </source>
</reference>
<protein>
    <submittedName>
        <fullName evidence="1">Ubiquitin-like modifier-activating enzyme 5</fullName>
    </submittedName>
</protein>
<dbReference type="OrthoDB" id="206053at2759"/>
<sequence>MSIAHCRRPAVLRFSCTAACLHVSILGRFLHTLTACGNDKFYLQNEYILAMPARDAARRAKMEAEDLLATEGPLHADNEWNISVLGDNELDSIDAASSGLVGIQEDVDV</sequence>
<dbReference type="Proteomes" id="UP000516437">
    <property type="component" value="Chromosome 1"/>
</dbReference>
<gene>
    <name evidence="1" type="ORF">CJ030_MR1G018335</name>
</gene>
<proteinExistence type="predicted"/>
<keyword evidence="2" id="KW-1185">Reference proteome</keyword>